<gene>
    <name evidence="2" type="ORF">H2200_012502</name>
</gene>
<feature type="compositionally biased region" description="Low complexity" evidence="1">
    <location>
        <begin position="269"/>
        <end position="281"/>
    </location>
</feature>
<sequence>MSDTERGRRLSYEEQEAIVFADRERRARKKPWWYLLALSALPHVCHTADQLRKEWYRHEAINGGNTTNVEKWTAIEAHLRQIMAEEMVALDALQEHVDLFTYGDRVTIAQLLEGANTEEERLDVVLGSPMLVLLREAEAKSPQQAEDSGYDTEDTLSFIVELDEELVGESKSARKRRHQKENRRRRAAAEATNQTESEQPAAITEQDQDDKPAPESVTLDFNGESKNARKRRRLRENRRKRAAAEAANQSDGEQGAAKTGQNQDDEPAPESVPESVSVESNGRSKRTQRRRRMRKNQRTQAAAEAAEADQGDGEQEASKTGQGQDGEPVSE</sequence>
<name>A0AA38WY19_9EURO</name>
<keyword evidence="3" id="KW-1185">Reference proteome</keyword>
<protein>
    <submittedName>
        <fullName evidence="2">Uncharacterized protein</fullName>
    </submittedName>
</protein>
<accession>A0AA38WY19</accession>
<proteinExistence type="predicted"/>
<evidence type="ECO:0000256" key="1">
    <source>
        <dbReference type="SAM" id="MobiDB-lite"/>
    </source>
</evidence>
<feature type="compositionally biased region" description="Basic residues" evidence="1">
    <location>
        <begin position="173"/>
        <end position="186"/>
    </location>
</feature>
<evidence type="ECO:0000313" key="2">
    <source>
        <dbReference type="EMBL" id="KAJ9603207.1"/>
    </source>
</evidence>
<dbReference type="EMBL" id="JAPDRK010000023">
    <property type="protein sequence ID" value="KAJ9603207.1"/>
    <property type="molecule type" value="Genomic_DNA"/>
</dbReference>
<organism evidence="2 3">
    <name type="scientific">Cladophialophora chaetospira</name>
    <dbReference type="NCBI Taxonomy" id="386627"/>
    <lineage>
        <taxon>Eukaryota</taxon>
        <taxon>Fungi</taxon>
        <taxon>Dikarya</taxon>
        <taxon>Ascomycota</taxon>
        <taxon>Pezizomycotina</taxon>
        <taxon>Eurotiomycetes</taxon>
        <taxon>Chaetothyriomycetidae</taxon>
        <taxon>Chaetothyriales</taxon>
        <taxon>Herpotrichiellaceae</taxon>
        <taxon>Cladophialophora</taxon>
    </lineage>
</organism>
<evidence type="ECO:0000313" key="3">
    <source>
        <dbReference type="Proteomes" id="UP001172673"/>
    </source>
</evidence>
<dbReference type="Proteomes" id="UP001172673">
    <property type="component" value="Unassembled WGS sequence"/>
</dbReference>
<reference evidence="2" key="1">
    <citation type="submission" date="2022-10" db="EMBL/GenBank/DDBJ databases">
        <title>Culturing micro-colonial fungi from biological soil crusts in the Mojave desert and describing Neophaeococcomyces mojavensis, and introducing the new genera and species Taxawa tesnikishii.</title>
        <authorList>
            <person name="Kurbessoian T."/>
            <person name="Stajich J.E."/>
        </authorList>
    </citation>
    <scope>NUCLEOTIDE SEQUENCE</scope>
    <source>
        <strain evidence="2">TK_41</strain>
    </source>
</reference>
<feature type="compositionally biased region" description="Basic residues" evidence="1">
    <location>
        <begin position="283"/>
        <end position="297"/>
    </location>
</feature>
<dbReference type="AlphaFoldDB" id="A0AA38WY19"/>
<comment type="caution">
    <text evidence="2">The sequence shown here is derived from an EMBL/GenBank/DDBJ whole genome shotgun (WGS) entry which is preliminary data.</text>
</comment>
<feature type="region of interest" description="Disordered" evidence="1">
    <location>
        <begin position="168"/>
        <end position="331"/>
    </location>
</feature>
<feature type="compositionally biased region" description="Basic residues" evidence="1">
    <location>
        <begin position="228"/>
        <end position="241"/>
    </location>
</feature>
<feature type="compositionally biased region" description="Acidic residues" evidence="1">
    <location>
        <begin position="306"/>
        <end position="315"/>
    </location>
</feature>